<evidence type="ECO:0000313" key="2">
    <source>
        <dbReference type="EMBL" id="KAF6143729.1"/>
    </source>
</evidence>
<dbReference type="InterPro" id="IPR053168">
    <property type="entry name" value="Glutamic_endopeptidase"/>
</dbReference>
<dbReference type="EMBL" id="JACGCM010002194">
    <property type="protein sequence ID" value="KAF6143729.1"/>
    <property type="molecule type" value="Genomic_DNA"/>
</dbReference>
<keyword evidence="3" id="KW-1185">Reference proteome</keyword>
<reference evidence="2 3" key="1">
    <citation type="journal article" date="2020" name="IScience">
        <title>Genome Sequencing of the Endangered Kingdonia uniflora (Circaeasteraceae, Ranunculales) Reveals Potential Mechanisms of Evolutionary Specialization.</title>
        <authorList>
            <person name="Sun Y."/>
            <person name="Deng T."/>
            <person name="Zhang A."/>
            <person name="Moore M.J."/>
            <person name="Landis J.B."/>
            <person name="Lin N."/>
            <person name="Zhang H."/>
            <person name="Zhang X."/>
            <person name="Huang J."/>
            <person name="Zhang X."/>
            <person name="Sun H."/>
            <person name="Wang H."/>
        </authorList>
    </citation>
    <scope>NUCLEOTIDE SEQUENCE [LARGE SCALE GENOMIC DNA]</scope>
    <source>
        <strain evidence="2">TB1705</strain>
        <tissue evidence="2">Leaf</tissue>
    </source>
</reference>
<evidence type="ECO:0000313" key="3">
    <source>
        <dbReference type="Proteomes" id="UP000541444"/>
    </source>
</evidence>
<feature type="non-terminal residue" evidence="2">
    <location>
        <position position="1"/>
    </location>
</feature>
<feature type="domain" description="Neprosin PEP catalytic" evidence="1">
    <location>
        <begin position="1"/>
        <end position="87"/>
    </location>
</feature>
<comment type="caution">
    <text evidence="2">The sequence shown here is derived from an EMBL/GenBank/DDBJ whole genome shotgun (WGS) entry which is preliminary data.</text>
</comment>
<dbReference type="InterPro" id="IPR004314">
    <property type="entry name" value="Neprosin"/>
</dbReference>
<sequence>GEADDGFDFVDIHKQPTFDHPLLQNYSVQDGITKDWWLINRDLKNPIIHGYWPKSLFPSLTQGANYVGWGAAAQAAFSEFSPQMGNG</sequence>
<accession>A0A7J7LMD8</accession>
<name>A0A7J7LMD8_9MAGN</name>
<evidence type="ECO:0000259" key="1">
    <source>
        <dbReference type="PROSITE" id="PS52045"/>
    </source>
</evidence>
<dbReference type="Pfam" id="PF03080">
    <property type="entry name" value="Neprosin"/>
    <property type="match status" value="1"/>
</dbReference>
<proteinExistence type="predicted"/>
<dbReference type="PANTHER" id="PTHR31589">
    <property type="entry name" value="PROTEIN, PUTATIVE (DUF239)-RELATED-RELATED"/>
    <property type="match status" value="1"/>
</dbReference>
<organism evidence="2 3">
    <name type="scientific">Kingdonia uniflora</name>
    <dbReference type="NCBI Taxonomy" id="39325"/>
    <lineage>
        <taxon>Eukaryota</taxon>
        <taxon>Viridiplantae</taxon>
        <taxon>Streptophyta</taxon>
        <taxon>Embryophyta</taxon>
        <taxon>Tracheophyta</taxon>
        <taxon>Spermatophyta</taxon>
        <taxon>Magnoliopsida</taxon>
        <taxon>Ranunculales</taxon>
        <taxon>Circaeasteraceae</taxon>
        <taxon>Kingdonia</taxon>
    </lineage>
</organism>
<dbReference type="PROSITE" id="PS52045">
    <property type="entry name" value="NEPROSIN_PEP_CD"/>
    <property type="match status" value="1"/>
</dbReference>
<dbReference type="Proteomes" id="UP000541444">
    <property type="component" value="Unassembled WGS sequence"/>
</dbReference>
<dbReference type="AlphaFoldDB" id="A0A7J7LMD8"/>
<protein>
    <recommendedName>
        <fullName evidence="1">Neprosin PEP catalytic domain-containing protein</fullName>
    </recommendedName>
</protein>
<dbReference type="PANTHER" id="PTHR31589:SF235">
    <property type="entry name" value="PROTEIN, PUTATIVE (DUF239)-RELATED"/>
    <property type="match status" value="1"/>
</dbReference>
<dbReference type="OrthoDB" id="1858978at2759"/>
<gene>
    <name evidence="2" type="ORF">GIB67_030619</name>
</gene>